<dbReference type="Pfam" id="PF00374">
    <property type="entry name" value="NiFeSe_Hases"/>
    <property type="match status" value="1"/>
</dbReference>
<keyword evidence="6" id="KW-0408">Iron</keyword>
<protein>
    <recommendedName>
        <fullName evidence="9">Ni/Fe hydrogenase subunit alpha</fullName>
    </recommendedName>
</protein>
<dbReference type="Proteomes" id="UP000070414">
    <property type="component" value="Unassembled WGS sequence"/>
</dbReference>
<dbReference type="GO" id="GO:0016491">
    <property type="term" value="F:oxidoreductase activity"/>
    <property type="evidence" value="ECO:0007669"/>
    <property type="project" value="UniProtKB-KW"/>
</dbReference>
<evidence type="ECO:0000256" key="2">
    <source>
        <dbReference type="ARBA" id="ARBA00009292"/>
    </source>
</evidence>
<evidence type="ECO:0000256" key="3">
    <source>
        <dbReference type="ARBA" id="ARBA00022596"/>
    </source>
</evidence>
<organism evidence="7 8">
    <name type="scientific">candidate division MSBL1 archaeon SCGC-AAA259I14</name>
    <dbReference type="NCBI Taxonomy" id="1698268"/>
    <lineage>
        <taxon>Archaea</taxon>
        <taxon>Methanobacteriati</taxon>
        <taxon>Methanobacteriota</taxon>
        <taxon>candidate division MSBL1</taxon>
    </lineage>
</organism>
<keyword evidence="8" id="KW-1185">Reference proteome</keyword>
<keyword evidence="4 6" id="KW-0479">Metal-binding</keyword>
<evidence type="ECO:0000313" key="8">
    <source>
        <dbReference type="Proteomes" id="UP000070414"/>
    </source>
</evidence>
<comment type="similarity">
    <text evidence="2">Belongs to the [NiFe]/[NiFeSe] hydrogenase large subunit family.</text>
</comment>
<dbReference type="PANTHER" id="PTHR43600:SF2">
    <property type="entry name" value="F420-NON-REDUCING HYDROGENASE VHU SUBUNIT A"/>
    <property type="match status" value="1"/>
</dbReference>
<dbReference type="GO" id="GO:0016151">
    <property type="term" value="F:nickel cation binding"/>
    <property type="evidence" value="ECO:0007669"/>
    <property type="project" value="InterPro"/>
</dbReference>
<sequence>MSEEVNLVERIEGHLSLDIDLERRDGRKIRLEIREGPRLFEGFLKGRDYNEIPFFASRICGFCPIVHNLSAIKALENAMNVSVNEQTLDFRRALNCMAKSVFILPSIVEKEHFLSSSHTVSVLLS</sequence>
<evidence type="ECO:0000256" key="6">
    <source>
        <dbReference type="PIRSR" id="PIRSR601501-1"/>
    </source>
</evidence>
<feature type="binding site" evidence="6">
    <location>
        <position position="41"/>
    </location>
    <ligand>
        <name>Mg(2+)</name>
        <dbReference type="ChEBI" id="CHEBI:18420"/>
    </ligand>
</feature>
<dbReference type="InterPro" id="IPR001501">
    <property type="entry name" value="Ni-dep_hyd_lsu"/>
</dbReference>
<name>A0A133UQG9_9EURY</name>
<feature type="binding site" evidence="6">
    <location>
        <position position="63"/>
    </location>
    <ligand>
        <name>Ni(2+)</name>
        <dbReference type="ChEBI" id="CHEBI:49786"/>
    </ligand>
</feature>
<evidence type="ECO:0000256" key="5">
    <source>
        <dbReference type="ARBA" id="ARBA00023002"/>
    </source>
</evidence>
<accession>A0A133UQG9</accession>
<keyword evidence="3 6" id="KW-0533">Nickel</keyword>
<comment type="cofactor">
    <cofactor evidence="6">
        <name>Fe cation</name>
        <dbReference type="ChEBI" id="CHEBI:24875"/>
    </cofactor>
</comment>
<comment type="caution">
    <text evidence="7">The sequence shown here is derived from an EMBL/GenBank/DDBJ whole genome shotgun (WGS) entry which is preliminary data.</text>
</comment>
<gene>
    <name evidence="7" type="ORF">AKJ38_03295</name>
</gene>
<feature type="binding site" evidence="6">
    <location>
        <position position="60"/>
    </location>
    <ligand>
        <name>Ni(2+)</name>
        <dbReference type="ChEBI" id="CHEBI:49786"/>
    </ligand>
</feature>
<evidence type="ECO:0000256" key="4">
    <source>
        <dbReference type="ARBA" id="ARBA00022723"/>
    </source>
</evidence>
<dbReference type="PANTHER" id="PTHR43600">
    <property type="entry name" value="COENZYME F420 HYDROGENASE, SUBUNIT ALPHA"/>
    <property type="match status" value="1"/>
</dbReference>
<dbReference type="SUPFAM" id="SSF56762">
    <property type="entry name" value="HydB/Nqo4-like"/>
    <property type="match status" value="1"/>
</dbReference>
<feature type="binding site" evidence="6">
    <location>
        <position position="63"/>
    </location>
    <ligand>
        <name>Fe cation</name>
        <dbReference type="ChEBI" id="CHEBI:24875"/>
    </ligand>
</feature>
<dbReference type="EMBL" id="LHXS01000065">
    <property type="protein sequence ID" value="KXA96423.1"/>
    <property type="molecule type" value="Genomic_DNA"/>
</dbReference>
<dbReference type="Gene3D" id="1.10.645.10">
    <property type="entry name" value="Cytochrome-c3 Hydrogenase, chain B"/>
    <property type="match status" value="1"/>
</dbReference>
<dbReference type="AlphaFoldDB" id="A0A133UQG9"/>
<reference evidence="7 8" key="1">
    <citation type="journal article" date="2016" name="Sci. Rep.">
        <title>Metabolic traits of an uncultured archaeal lineage -MSBL1- from brine pools of the Red Sea.</title>
        <authorList>
            <person name="Mwirichia R."/>
            <person name="Alam I."/>
            <person name="Rashid M."/>
            <person name="Vinu M."/>
            <person name="Ba-Alawi W."/>
            <person name="Anthony Kamau A."/>
            <person name="Kamanda Ngugi D."/>
            <person name="Goker M."/>
            <person name="Klenk H.P."/>
            <person name="Bajic V."/>
            <person name="Stingl U."/>
        </authorList>
    </citation>
    <scope>NUCLEOTIDE SEQUENCE [LARGE SCALE GENOMIC DNA]</scope>
    <source>
        <strain evidence="7">SCGC-AAA259I14</strain>
    </source>
</reference>
<dbReference type="InterPro" id="IPR029014">
    <property type="entry name" value="NiFe-Hase_large"/>
</dbReference>
<evidence type="ECO:0000313" key="7">
    <source>
        <dbReference type="EMBL" id="KXA96423.1"/>
    </source>
</evidence>
<evidence type="ECO:0000256" key="1">
    <source>
        <dbReference type="ARBA" id="ARBA00001967"/>
    </source>
</evidence>
<keyword evidence="6" id="KW-0460">Magnesium</keyword>
<evidence type="ECO:0008006" key="9">
    <source>
        <dbReference type="Google" id="ProtNLM"/>
    </source>
</evidence>
<comment type="cofactor">
    <cofactor evidence="1 6">
        <name>Ni(2+)</name>
        <dbReference type="ChEBI" id="CHEBI:49786"/>
    </cofactor>
</comment>
<keyword evidence="5" id="KW-0560">Oxidoreductase</keyword>
<proteinExistence type="inferred from homology"/>